<organism evidence="4 5">
    <name type="scientific">Tetrahymena thermophila (strain SB210)</name>
    <dbReference type="NCBI Taxonomy" id="312017"/>
    <lineage>
        <taxon>Eukaryota</taxon>
        <taxon>Sar</taxon>
        <taxon>Alveolata</taxon>
        <taxon>Ciliophora</taxon>
        <taxon>Intramacronucleata</taxon>
        <taxon>Oligohymenophorea</taxon>
        <taxon>Hymenostomatida</taxon>
        <taxon>Tetrahymenina</taxon>
        <taxon>Tetrahymenidae</taxon>
        <taxon>Tetrahymena</taxon>
    </lineage>
</organism>
<dbReference type="RefSeq" id="XP_001032079.3">
    <property type="nucleotide sequence ID" value="XM_001032079.3"/>
</dbReference>
<dbReference type="CDD" id="cd00064">
    <property type="entry name" value="FU"/>
    <property type="match status" value="1"/>
</dbReference>
<dbReference type="eggNOG" id="KOG3525">
    <property type="taxonomic scope" value="Eukaryota"/>
</dbReference>
<dbReference type="GeneID" id="7833835"/>
<dbReference type="InterPro" id="IPR006212">
    <property type="entry name" value="Furin_repeat"/>
</dbReference>
<dbReference type="KEGG" id="tet:TTHERM_00691140"/>
<feature type="transmembrane region" description="Helical" evidence="1">
    <location>
        <begin position="2010"/>
        <end position="2028"/>
    </location>
</feature>
<sequence>MFKKEEIKKNNLLQKFFYLLLMISLVEALHIDLLNEQQPFFYTKKNLNNPTQTPFCTSKNYITASSDTIEINFPYSKIPLFNRVTYAIYMRSMQNIKSTLQSISDGETITTKLSTNLNNECTRQNDGIQYEFPNYYSGVSQFFKNYSNQFTVKIYEPNLASAFIYQFEIWIDQFQCQEGCYQCIDNHNCQPSGCLSGFTFMYLTIEQHTDICNRNCPQGQYANLIQINYLIQECHDCIPNCLICSYTIRCIQCADGYYYNSMTKWCDVAICTEGCSNCSQNKQSCTQCINGYTQKEKPNDSTLQYCQKNCSVGQYNFVTNYTTMSQECRSCIANCQTCTKSDDCSNCQTGYGYNSQKQQCAQCYQGCSNCDQNLSCTQCISGYTQTANPNNNSQQYCKMICPVGQFTFIDWQTMAQQCNSCITNCTQCSQDKQCDTCIANYEFIQQVYQCKVKCQQNQYRDQTFYDCTNCVSNCLKCIDGQSCGQCQSNYEYVKEVNTCLVICNQNQYRNPQNNYLCADCIDNCVSCTNGQSCTTCTQDHEYVSQVNKCMQICSQNQFRDSTQNYLCKNCHLSCQSCTGPAQSQCSSCYQGWYQLGTYCYQWCPNNYKENSILWQCLQCQEYIKPDCQACANTCRSCQYKQSSICLDCYESMEMSDKTCVCKNHIDNRGIFYECSYNQIAVLQATLAVDSPTLIIDFGVALTQIQNFQCNNIFQDSTLQLLGTLPNCSIKDTQIIVQLSQDAQIMENDNLSFISNVLSYQISNTFFIDTFYLTEVKQLRSDTQQPQVTIQFSKIQNNCYDIVFSVADIINDAQRGFKSFTWSIKSSPSLDENSLETVNSIVSNANSQKSISLVIQKHLIPANTKITAIFQYLLKVNSSQNQQFETLFIRQKDLVINFETQSYPIYRFMDLRVYISFYVQICDQRGPTITNEPLNIHINSKSVPKLNQNLTQFKYNQTLVLVEKYSIPQKIVFDLNVNASLVSDQQIANLKTQTITPNISDLFIQIIGGQQGIFGFKKPLNLTGLARDFELEDQDQDQQINLKWDCVSLTSNQNDNKCYDYNNHLIVLQQNVPTISIPGSTFSPYQTLLFTFTGIKDSRQKFQSTMVFLSETDIPILIVKFQDYSQLIQVNINQDIDATLIYGSNVSSDLLSYAGAILYNNTVVGAIKFDYYQVRFRIWDYFVNILPSNAIVQVRFSAYNPYYIMPSLSINNFNINLPPKNCVLSINSPSGQALQTIFQIKMSGCFSANAPISYQFFYYLNDTDYQQEQVSPNYILRRQIMDQSLQNELSTILPSGNLTLMVQAIDCYLAVYNTTIQVNIQPFAQNENQINSIIDQALQIDSSKTISQNVLNLCVIGEEISKNYPVYNLQSINTQKSQLIQLIISQVNSLPNSSLLSTYANKVIAQLQQSISNQQESQIIPVLIQLNTILQNQQSLISQNDMFMNNNNVFLQNVVDSFKMLNSTTQILSNNLISQQMNISDQICSYLSKATLPNQGGVQLQGNLISLDCQQITSKNLKQVMFDYQDSRTTNAYYLGQTTYSQNPFEQTSEFQNYIKKLKQVNSSITITQNPVIKYSLDLANTSSNRLLYQQGSNFLQMSKMPTNRKLINTKENQKDNQQNVYIFKFQDLQPSPNNQTCLQMQQSQAWSTNGCNNVKKNNKYYCYCNSTNPTTVTDDLESLLINKNVKEAFSSDGFNNITNFDKFYQYALVWTLFTLTLLQLGLYKYGRNLDKKFSKTTISQIMPMVSEQENPPISQKNQTPSLQLQSIQELNGVIQQTNQDQQDLINSNNQTTRKRQKFINTLTILKNEKIESKQMDLLKLENQISSTEQPNFMKNLDNQVLQLEEQVQSDQIQEFKQPKIQDENLNQGQLIDFQEVQQDKLINSNKVTVSTFQQQSSKSNLANEDVKLKEDEIQTIEQLKKLSLFVQFKVFHAYFNTIYTYEPSLSRPIRFNIIYLRVVHSLCLSTVFDESYNVIQKIIISIVSSIIVEVGVFLITIAHKITRIGQKLSTFFMVCLLLFYIYVILAVISNEEPSYANSKYVQFFLVIGVDFIFFQSILALFKIIILKNIQKNIIFYKFYAIFGLSKVVSSLTI</sequence>
<feature type="transmembrane region" description="Helical" evidence="1">
    <location>
        <begin position="2073"/>
        <end position="2092"/>
    </location>
</feature>
<evidence type="ECO:0000256" key="2">
    <source>
        <dbReference type="SAM" id="SignalP"/>
    </source>
</evidence>
<name>I7MCN2_TETTS</name>
<dbReference type="SUPFAM" id="SSF57184">
    <property type="entry name" value="Growth factor receptor domain"/>
    <property type="match status" value="3"/>
</dbReference>
<dbReference type="PANTHER" id="PTHR15332:SF175">
    <property type="entry name" value="PROPROTEIN CONVERTASE SUBTILISIN_KEXIN TYPE 5-LIKE"/>
    <property type="match status" value="1"/>
</dbReference>
<keyword evidence="1" id="KW-1133">Transmembrane helix</keyword>
<dbReference type="Proteomes" id="UP000009168">
    <property type="component" value="Unassembled WGS sequence"/>
</dbReference>
<dbReference type="EMBL" id="GG662490">
    <property type="protein sequence ID" value="EAR84416.3"/>
    <property type="molecule type" value="Genomic_DNA"/>
</dbReference>
<accession>I7MCN2</accession>
<dbReference type="OrthoDB" id="321553at2759"/>
<dbReference type="InParanoid" id="I7MCN2"/>
<gene>
    <name evidence="4" type="ORF">TTHERM_00691140</name>
</gene>
<feature type="chain" id="PRO_5003712137" evidence="2">
    <location>
        <begin position="29"/>
        <end position="2093"/>
    </location>
</feature>
<keyword evidence="2" id="KW-0732">Signal</keyword>
<reference evidence="5" key="1">
    <citation type="journal article" date="2006" name="PLoS Biol.">
        <title>Macronuclear genome sequence of the ciliate Tetrahymena thermophila, a model eukaryote.</title>
        <authorList>
            <person name="Eisen J.A."/>
            <person name="Coyne R.S."/>
            <person name="Wu M."/>
            <person name="Wu D."/>
            <person name="Thiagarajan M."/>
            <person name="Wortman J.R."/>
            <person name="Badger J.H."/>
            <person name="Ren Q."/>
            <person name="Amedeo P."/>
            <person name="Jones K.M."/>
            <person name="Tallon L.J."/>
            <person name="Delcher A.L."/>
            <person name="Salzberg S.L."/>
            <person name="Silva J.C."/>
            <person name="Haas B.J."/>
            <person name="Majoros W.H."/>
            <person name="Farzad M."/>
            <person name="Carlton J.M."/>
            <person name="Smith R.K. Jr."/>
            <person name="Garg J."/>
            <person name="Pearlman R.E."/>
            <person name="Karrer K.M."/>
            <person name="Sun L."/>
            <person name="Manning G."/>
            <person name="Elde N.C."/>
            <person name="Turkewitz A.P."/>
            <person name="Asai D.J."/>
            <person name="Wilkes D.E."/>
            <person name="Wang Y."/>
            <person name="Cai H."/>
            <person name="Collins K."/>
            <person name="Stewart B.A."/>
            <person name="Lee S.R."/>
            <person name="Wilamowska K."/>
            <person name="Weinberg Z."/>
            <person name="Ruzzo W.L."/>
            <person name="Wloga D."/>
            <person name="Gaertig J."/>
            <person name="Frankel J."/>
            <person name="Tsao C.-C."/>
            <person name="Gorovsky M.A."/>
            <person name="Keeling P.J."/>
            <person name="Waller R.F."/>
            <person name="Patron N.J."/>
            <person name="Cherry J.M."/>
            <person name="Stover N.A."/>
            <person name="Krieger C.J."/>
            <person name="del Toro C."/>
            <person name="Ryder H.F."/>
            <person name="Williamson S.C."/>
            <person name="Barbeau R.A."/>
            <person name="Hamilton E.P."/>
            <person name="Orias E."/>
        </authorList>
    </citation>
    <scope>NUCLEOTIDE SEQUENCE [LARGE SCALE GENOMIC DNA]</scope>
    <source>
        <strain evidence="5">SB210</strain>
    </source>
</reference>
<evidence type="ECO:0000256" key="1">
    <source>
        <dbReference type="SAM" id="Phobius"/>
    </source>
</evidence>
<protein>
    <submittedName>
        <fullName evidence="4">REJ domain protein</fullName>
    </submittedName>
</protein>
<feature type="signal peptide" evidence="2">
    <location>
        <begin position="1"/>
        <end position="28"/>
    </location>
</feature>
<feature type="transmembrane region" description="Helical" evidence="1">
    <location>
        <begin position="1974"/>
        <end position="1998"/>
    </location>
</feature>
<dbReference type="PANTHER" id="PTHR15332">
    <property type="entry name" value="PROPROTEIN CONVERTASE SUBTILISIN_KEXIN TYPE 5-LIKE"/>
    <property type="match status" value="1"/>
</dbReference>
<dbReference type="Pfam" id="PF02010">
    <property type="entry name" value="REJ"/>
    <property type="match status" value="1"/>
</dbReference>
<evidence type="ECO:0000313" key="5">
    <source>
        <dbReference type="Proteomes" id="UP000009168"/>
    </source>
</evidence>
<proteinExistence type="predicted"/>
<keyword evidence="1" id="KW-0472">Membrane</keyword>
<dbReference type="InterPro" id="IPR002859">
    <property type="entry name" value="PKD/REJ-like"/>
</dbReference>
<evidence type="ECO:0000313" key="4">
    <source>
        <dbReference type="EMBL" id="EAR84416.3"/>
    </source>
</evidence>
<keyword evidence="1" id="KW-0812">Transmembrane</keyword>
<dbReference type="InterPro" id="IPR009030">
    <property type="entry name" value="Growth_fac_rcpt_cys_sf"/>
</dbReference>
<dbReference type="SMART" id="SM00261">
    <property type="entry name" value="FU"/>
    <property type="match status" value="7"/>
</dbReference>
<dbReference type="Gene3D" id="2.10.220.10">
    <property type="entry name" value="Hormone Receptor, Insulin-like Growth Factor Receptor 1, Chain A, domain 2"/>
    <property type="match status" value="4"/>
</dbReference>
<evidence type="ECO:0000259" key="3">
    <source>
        <dbReference type="Pfam" id="PF02010"/>
    </source>
</evidence>
<keyword evidence="5" id="KW-1185">Reference proteome</keyword>
<feature type="domain" description="PKD/REJ-like" evidence="3">
    <location>
        <begin position="945"/>
        <end position="1334"/>
    </location>
</feature>
<feature type="transmembrane region" description="Helical" evidence="1">
    <location>
        <begin position="2040"/>
        <end position="2061"/>
    </location>
</feature>